<gene>
    <name evidence="2" type="ORF">ACFQ1S_02460</name>
</gene>
<feature type="transmembrane region" description="Helical" evidence="1">
    <location>
        <begin position="180"/>
        <end position="200"/>
    </location>
</feature>
<protein>
    <submittedName>
        <fullName evidence="2">DUF998 domain-containing protein</fullName>
    </submittedName>
</protein>
<feature type="transmembrane region" description="Helical" evidence="1">
    <location>
        <begin position="76"/>
        <end position="95"/>
    </location>
</feature>
<feature type="transmembrane region" description="Helical" evidence="1">
    <location>
        <begin position="49"/>
        <end position="69"/>
    </location>
</feature>
<evidence type="ECO:0000313" key="2">
    <source>
        <dbReference type="EMBL" id="MFD1044532.1"/>
    </source>
</evidence>
<dbReference type="EMBL" id="JBHTIS010000070">
    <property type="protein sequence ID" value="MFD1044532.1"/>
    <property type="molecule type" value="Genomic_DNA"/>
</dbReference>
<reference evidence="3" key="1">
    <citation type="journal article" date="2019" name="Int. J. Syst. Evol. Microbiol.">
        <title>The Global Catalogue of Microorganisms (GCM) 10K type strain sequencing project: providing services to taxonomists for standard genome sequencing and annotation.</title>
        <authorList>
            <consortium name="The Broad Institute Genomics Platform"/>
            <consortium name="The Broad Institute Genome Sequencing Center for Infectious Disease"/>
            <person name="Wu L."/>
            <person name="Ma J."/>
        </authorList>
    </citation>
    <scope>NUCLEOTIDE SEQUENCE [LARGE SCALE GENOMIC DNA]</scope>
    <source>
        <strain evidence="3">JCM 31486</strain>
    </source>
</reference>
<proteinExistence type="predicted"/>
<keyword evidence="1" id="KW-0472">Membrane</keyword>
<feature type="transmembrane region" description="Helical" evidence="1">
    <location>
        <begin position="150"/>
        <end position="168"/>
    </location>
</feature>
<evidence type="ECO:0000313" key="3">
    <source>
        <dbReference type="Proteomes" id="UP001597045"/>
    </source>
</evidence>
<comment type="caution">
    <text evidence="2">The sequence shown here is derived from an EMBL/GenBank/DDBJ whole genome shotgun (WGS) entry which is preliminary data.</text>
</comment>
<dbReference type="InterPro" id="IPR009339">
    <property type="entry name" value="DUF998"/>
</dbReference>
<sequence length="210" mass="22090">MRRTAAVLLVVAAVAYSAWLIELVLPDRLSLTQAYVSEYSAVGQPYRGLFRTTDMIAAVCLLVAALLIARTVRRSWLVVVGLVILGVSVMADANFTLDCAFSVSAECRAVKEAGVVSWKDHMHVVTSVMSNVGMVVALLGAGLLARRKRWAWIGVGVVVATGGSIAVLDPLGPGYFTGGILRVQLVAVGVALVVGAWWLVRGGGASQPEG</sequence>
<keyword evidence="1" id="KW-0812">Transmembrane</keyword>
<dbReference type="Pfam" id="PF06197">
    <property type="entry name" value="DUF998"/>
    <property type="match status" value="1"/>
</dbReference>
<name>A0ABW3M2K4_9PSEU</name>
<feature type="transmembrane region" description="Helical" evidence="1">
    <location>
        <begin position="124"/>
        <end position="143"/>
    </location>
</feature>
<evidence type="ECO:0000256" key="1">
    <source>
        <dbReference type="SAM" id="Phobius"/>
    </source>
</evidence>
<keyword evidence="1" id="KW-1133">Transmembrane helix</keyword>
<keyword evidence="3" id="KW-1185">Reference proteome</keyword>
<dbReference type="Proteomes" id="UP001597045">
    <property type="component" value="Unassembled WGS sequence"/>
</dbReference>
<accession>A0ABW3M2K4</accession>
<organism evidence="2 3">
    <name type="scientific">Kibdelosporangium lantanae</name>
    <dbReference type="NCBI Taxonomy" id="1497396"/>
    <lineage>
        <taxon>Bacteria</taxon>
        <taxon>Bacillati</taxon>
        <taxon>Actinomycetota</taxon>
        <taxon>Actinomycetes</taxon>
        <taxon>Pseudonocardiales</taxon>
        <taxon>Pseudonocardiaceae</taxon>
        <taxon>Kibdelosporangium</taxon>
    </lineage>
</organism>